<accession>A0A413CV46</accession>
<evidence type="ECO:0000313" key="1">
    <source>
        <dbReference type="EMBL" id="RGW75363.1"/>
    </source>
</evidence>
<sequence length="104" mass="12471">MKVTYKSKKLEKRCTIARETIKVYGVNKAELIHQRIDQIKAADTVEHLVQYHIGRCHPLHDENNQRRTRRNQYAMDLGHPYRLVFEKIEEEIQIAEIQSIEDYH</sequence>
<reference evidence="1 2" key="1">
    <citation type="submission" date="2018-08" db="EMBL/GenBank/DDBJ databases">
        <title>A genome reference for cultivated species of the human gut microbiota.</title>
        <authorList>
            <person name="Zou Y."/>
            <person name="Xue W."/>
            <person name="Luo G."/>
        </authorList>
    </citation>
    <scope>NUCLEOTIDE SEQUENCE [LARGE SCALE GENOMIC DNA]</scope>
    <source>
        <strain evidence="1 2">AF10-31</strain>
    </source>
</reference>
<dbReference type="Gene3D" id="3.30.2310.20">
    <property type="entry name" value="RelE-like"/>
    <property type="match status" value="1"/>
</dbReference>
<dbReference type="InterPro" id="IPR035093">
    <property type="entry name" value="RelE/ParE_toxin_dom_sf"/>
</dbReference>
<organism evidence="1 2">
    <name type="scientific">Holdemanella biformis</name>
    <dbReference type="NCBI Taxonomy" id="1735"/>
    <lineage>
        <taxon>Bacteria</taxon>
        <taxon>Bacillati</taxon>
        <taxon>Bacillota</taxon>
        <taxon>Erysipelotrichia</taxon>
        <taxon>Erysipelotrichales</taxon>
        <taxon>Erysipelotrichaceae</taxon>
        <taxon>Holdemanella</taxon>
    </lineage>
</organism>
<evidence type="ECO:0000313" key="2">
    <source>
        <dbReference type="Proteomes" id="UP000284651"/>
    </source>
</evidence>
<comment type="caution">
    <text evidence="1">The sequence shown here is derived from an EMBL/GenBank/DDBJ whole genome shotgun (WGS) entry which is preliminary data.</text>
</comment>
<protein>
    <submittedName>
        <fullName evidence="1">Plasmid maintenance system killer protein</fullName>
    </submittedName>
</protein>
<name>A0A413CV46_9FIRM</name>
<gene>
    <name evidence="1" type="ORF">DWV56_05305</name>
</gene>
<dbReference type="EMBL" id="QSAT01000013">
    <property type="protein sequence ID" value="RGW75363.1"/>
    <property type="molecule type" value="Genomic_DNA"/>
</dbReference>
<dbReference type="AlphaFoldDB" id="A0A413CV46"/>
<dbReference type="Proteomes" id="UP000284651">
    <property type="component" value="Unassembled WGS sequence"/>
</dbReference>
<proteinExistence type="predicted"/>